<dbReference type="InterPro" id="IPR042342">
    <property type="entry name" value="TTC22"/>
</dbReference>
<dbReference type="PANTHER" id="PTHR16253">
    <property type="entry name" value="TETRATRICOPEPTIDE REPEAT PROTEIN 22"/>
    <property type="match status" value="1"/>
</dbReference>
<evidence type="ECO:0000313" key="2">
    <source>
        <dbReference type="EMBL" id="CAK8682903.1"/>
    </source>
</evidence>
<dbReference type="SMART" id="SM00255">
    <property type="entry name" value="TIR"/>
    <property type="match status" value="1"/>
</dbReference>
<proteinExistence type="predicted"/>
<dbReference type="PANTHER" id="PTHR16253:SF0">
    <property type="entry name" value="TETRATRICOPEPTIDE REPEAT PROTEIN 22"/>
    <property type="match status" value="1"/>
</dbReference>
<name>A0ABP0FU93_CLALP</name>
<organism evidence="2 3">
    <name type="scientific">Clavelina lepadiformis</name>
    <name type="common">Light-bulb sea squirt</name>
    <name type="synonym">Ascidia lepadiformis</name>
    <dbReference type="NCBI Taxonomy" id="159417"/>
    <lineage>
        <taxon>Eukaryota</taxon>
        <taxon>Metazoa</taxon>
        <taxon>Chordata</taxon>
        <taxon>Tunicata</taxon>
        <taxon>Ascidiacea</taxon>
        <taxon>Aplousobranchia</taxon>
        <taxon>Clavelinidae</taxon>
        <taxon>Clavelina</taxon>
    </lineage>
</organism>
<accession>A0ABP0FU93</accession>
<keyword evidence="3" id="KW-1185">Reference proteome</keyword>
<dbReference type="EMBL" id="CAWYQH010000096">
    <property type="protein sequence ID" value="CAK8682903.1"/>
    <property type="molecule type" value="Genomic_DNA"/>
</dbReference>
<dbReference type="SUPFAM" id="SSF52200">
    <property type="entry name" value="Toll/Interleukin receptor TIR domain"/>
    <property type="match status" value="1"/>
</dbReference>
<dbReference type="PROSITE" id="PS50104">
    <property type="entry name" value="TIR"/>
    <property type="match status" value="1"/>
</dbReference>
<dbReference type="Pfam" id="PF13676">
    <property type="entry name" value="TIR_2"/>
    <property type="match status" value="1"/>
</dbReference>
<dbReference type="Gene3D" id="3.40.50.10140">
    <property type="entry name" value="Toll/interleukin-1 receptor homology (TIR) domain"/>
    <property type="match status" value="1"/>
</dbReference>
<evidence type="ECO:0000259" key="1">
    <source>
        <dbReference type="PROSITE" id="PS50104"/>
    </source>
</evidence>
<dbReference type="InterPro" id="IPR035897">
    <property type="entry name" value="Toll_tir_struct_dom_sf"/>
</dbReference>
<evidence type="ECO:0000313" key="3">
    <source>
        <dbReference type="Proteomes" id="UP001642483"/>
    </source>
</evidence>
<dbReference type="InterPro" id="IPR000157">
    <property type="entry name" value="TIR_dom"/>
</dbReference>
<feature type="domain" description="TIR" evidence="1">
    <location>
        <begin position="47"/>
        <end position="186"/>
    </location>
</feature>
<reference evidence="2 3" key="1">
    <citation type="submission" date="2024-02" db="EMBL/GenBank/DDBJ databases">
        <authorList>
            <person name="Daric V."/>
            <person name="Darras S."/>
        </authorList>
    </citation>
    <scope>NUCLEOTIDE SEQUENCE [LARGE SCALE GENOMIC DNA]</scope>
</reference>
<protein>
    <recommendedName>
        <fullName evidence="1">TIR domain-containing protein</fullName>
    </recommendedName>
</protein>
<sequence length="202" mass="23321">MGCSFSSHKVKYADKKSSHNIHVSSCGNMKVNEGQHGERVNNAEESFLYDVNISCHENQIDWVQTHLLPVLEEKLKLRCFLFERDSPTGISQSQIIEESIKHSKQIIICFSQDYLLSSWKQYEVLMAHHTDPTGFKRTFIPILLDGCELPTRYSGFSVLRWPPQDGSEYKSRMRTKFFWTNLLRTLGIRAEQSVEDLFPSGS</sequence>
<comment type="caution">
    <text evidence="2">The sequence shown here is derived from an EMBL/GenBank/DDBJ whole genome shotgun (WGS) entry which is preliminary data.</text>
</comment>
<gene>
    <name evidence="2" type="ORF">CVLEPA_LOCUS14028</name>
</gene>
<dbReference type="Proteomes" id="UP001642483">
    <property type="component" value="Unassembled WGS sequence"/>
</dbReference>